<dbReference type="GO" id="GO:0005975">
    <property type="term" value="P:carbohydrate metabolic process"/>
    <property type="evidence" value="ECO:0007669"/>
    <property type="project" value="InterPro"/>
</dbReference>
<evidence type="ECO:0000313" key="5">
    <source>
        <dbReference type="Proteomes" id="UP000663879"/>
    </source>
</evidence>
<feature type="signal peptide" evidence="2">
    <location>
        <begin position="1"/>
        <end position="19"/>
    </location>
</feature>
<name>A0A814E6M0_9BILA</name>
<dbReference type="AlphaFoldDB" id="A0A814E6M0"/>
<protein>
    <recommendedName>
        <fullName evidence="3">CBM1 domain-containing protein</fullName>
    </recommendedName>
</protein>
<dbReference type="GO" id="GO:0005576">
    <property type="term" value="C:extracellular region"/>
    <property type="evidence" value="ECO:0007669"/>
    <property type="project" value="InterPro"/>
</dbReference>
<gene>
    <name evidence="4" type="ORF">OXX778_LOCUS14566</name>
</gene>
<accession>A0A814E6M0</accession>
<evidence type="ECO:0000313" key="4">
    <source>
        <dbReference type="EMBL" id="CAF0963311.1"/>
    </source>
</evidence>
<dbReference type="Proteomes" id="UP000663879">
    <property type="component" value="Unassembled WGS sequence"/>
</dbReference>
<keyword evidence="5" id="KW-1185">Reference proteome</keyword>
<reference evidence="4" key="1">
    <citation type="submission" date="2021-02" db="EMBL/GenBank/DDBJ databases">
        <authorList>
            <person name="Nowell W R."/>
        </authorList>
    </citation>
    <scope>NUCLEOTIDE SEQUENCE</scope>
    <source>
        <strain evidence="4">Ploen Becks lab</strain>
    </source>
</reference>
<dbReference type="SUPFAM" id="SSF57180">
    <property type="entry name" value="Cellulose-binding domain"/>
    <property type="match status" value="3"/>
</dbReference>
<feature type="domain" description="CBM1" evidence="3">
    <location>
        <begin position="88"/>
        <end position="124"/>
    </location>
</feature>
<dbReference type="Pfam" id="PF00734">
    <property type="entry name" value="CBM_1"/>
    <property type="match status" value="3"/>
</dbReference>
<sequence length="198" mass="22812">MFKFLNIFVVLCVFQTLRASPYDPNKIKEWGQCGGIGYKGKTECQPWLKCYELSDWFHQCLKEKPSPSPQTSALSSTITIPTTRNNDPFYREWDQCGGIGFVVEKQCTVGLVCESINDWFYQCRRPRYKVFANIYEQCGGVSFKGKTECAIGLKCVFINDWYSQCLPFYEIKSIPNTQIIENKSPKLKDLDVTESDLN</sequence>
<dbReference type="InterPro" id="IPR000254">
    <property type="entry name" value="CBD"/>
</dbReference>
<dbReference type="GO" id="GO:0030248">
    <property type="term" value="F:cellulose binding"/>
    <property type="evidence" value="ECO:0007669"/>
    <property type="project" value="InterPro"/>
</dbReference>
<feature type="domain" description="CBM1" evidence="3">
    <location>
        <begin position="25"/>
        <end position="61"/>
    </location>
</feature>
<dbReference type="OrthoDB" id="10053712at2759"/>
<comment type="caution">
    <text evidence="4">The sequence shown here is derived from an EMBL/GenBank/DDBJ whole genome shotgun (WGS) entry which is preliminary data.</text>
</comment>
<dbReference type="PROSITE" id="PS51164">
    <property type="entry name" value="CBM1_2"/>
    <property type="match status" value="3"/>
</dbReference>
<proteinExistence type="predicted"/>
<dbReference type="InterPro" id="IPR035971">
    <property type="entry name" value="CBD_sf"/>
</dbReference>
<dbReference type="SMART" id="SM00236">
    <property type="entry name" value="fCBD"/>
    <property type="match status" value="3"/>
</dbReference>
<evidence type="ECO:0000256" key="2">
    <source>
        <dbReference type="SAM" id="SignalP"/>
    </source>
</evidence>
<keyword evidence="1 2" id="KW-0732">Signal</keyword>
<feature type="domain" description="CBM1" evidence="3">
    <location>
        <begin position="130"/>
        <end position="166"/>
    </location>
</feature>
<dbReference type="EMBL" id="CAJNOC010003021">
    <property type="protein sequence ID" value="CAF0963311.1"/>
    <property type="molecule type" value="Genomic_DNA"/>
</dbReference>
<dbReference type="PROSITE" id="PS00562">
    <property type="entry name" value="CBM1_1"/>
    <property type="match status" value="2"/>
</dbReference>
<evidence type="ECO:0000259" key="3">
    <source>
        <dbReference type="PROSITE" id="PS51164"/>
    </source>
</evidence>
<feature type="chain" id="PRO_5032594480" description="CBM1 domain-containing protein" evidence="2">
    <location>
        <begin position="20"/>
        <end position="198"/>
    </location>
</feature>
<evidence type="ECO:0000256" key="1">
    <source>
        <dbReference type="ARBA" id="ARBA00022729"/>
    </source>
</evidence>
<organism evidence="4 5">
    <name type="scientific">Brachionus calyciflorus</name>
    <dbReference type="NCBI Taxonomy" id="104777"/>
    <lineage>
        <taxon>Eukaryota</taxon>
        <taxon>Metazoa</taxon>
        <taxon>Spiralia</taxon>
        <taxon>Gnathifera</taxon>
        <taxon>Rotifera</taxon>
        <taxon>Eurotatoria</taxon>
        <taxon>Monogononta</taxon>
        <taxon>Pseudotrocha</taxon>
        <taxon>Ploima</taxon>
        <taxon>Brachionidae</taxon>
        <taxon>Brachionus</taxon>
    </lineage>
</organism>